<evidence type="ECO:0000256" key="1">
    <source>
        <dbReference type="ARBA" id="ARBA00006964"/>
    </source>
</evidence>
<evidence type="ECO:0000313" key="3">
    <source>
        <dbReference type="EMBL" id="EKC61673.1"/>
    </source>
</evidence>
<dbReference type="EMBL" id="AJWZ01005768">
    <property type="protein sequence ID" value="EKC61673.1"/>
    <property type="molecule type" value="Genomic_DNA"/>
</dbReference>
<dbReference type="InterPro" id="IPR002678">
    <property type="entry name" value="DUF34/NIF3"/>
</dbReference>
<gene>
    <name evidence="3" type="ORF">OBE_08359</name>
</gene>
<keyword evidence="2" id="KW-0479">Metal-binding</keyword>
<name>K1SVI0_9ZZZZ</name>
<organism evidence="3">
    <name type="scientific">human gut metagenome</name>
    <dbReference type="NCBI Taxonomy" id="408170"/>
    <lineage>
        <taxon>unclassified sequences</taxon>
        <taxon>metagenomes</taxon>
        <taxon>organismal metagenomes</taxon>
    </lineage>
</organism>
<comment type="similarity">
    <text evidence="1">Belongs to the GTP cyclohydrolase I type 2/NIF3 family.</text>
</comment>
<proteinExistence type="inferred from homology"/>
<feature type="non-terminal residue" evidence="3">
    <location>
        <position position="1"/>
    </location>
</feature>
<dbReference type="PANTHER" id="PTHR13799">
    <property type="entry name" value="NGG1 INTERACTING FACTOR 3"/>
    <property type="match status" value="1"/>
</dbReference>
<protein>
    <submittedName>
        <fullName evidence="3">NGG1p interacting factor 3, NIF3</fullName>
    </submittedName>
</protein>
<dbReference type="AlphaFoldDB" id="K1SVI0"/>
<dbReference type="SUPFAM" id="SSF102705">
    <property type="entry name" value="NIF3 (NGG1p interacting factor 3)-like"/>
    <property type="match status" value="1"/>
</dbReference>
<comment type="caution">
    <text evidence="3">The sequence shown here is derived from an EMBL/GenBank/DDBJ whole genome shotgun (WGS) entry which is preliminary data.</text>
</comment>
<dbReference type="PANTHER" id="PTHR13799:SF14">
    <property type="entry name" value="GTP CYCLOHYDROLASE 1 TYPE 2 HOMOLOG"/>
    <property type="match status" value="1"/>
</dbReference>
<dbReference type="Pfam" id="PF01784">
    <property type="entry name" value="DUF34_NIF3"/>
    <property type="match status" value="1"/>
</dbReference>
<reference evidence="3" key="1">
    <citation type="journal article" date="2013" name="Environ. Microbiol.">
        <title>Microbiota from the distal guts of lean and obese adolescents exhibit partial functional redundancy besides clear differences in community structure.</title>
        <authorList>
            <person name="Ferrer M."/>
            <person name="Ruiz A."/>
            <person name="Lanza F."/>
            <person name="Haange S.B."/>
            <person name="Oberbach A."/>
            <person name="Till H."/>
            <person name="Bargiela R."/>
            <person name="Campoy C."/>
            <person name="Segura M.T."/>
            <person name="Richter M."/>
            <person name="von Bergen M."/>
            <person name="Seifert J."/>
            <person name="Suarez A."/>
        </authorList>
    </citation>
    <scope>NUCLEOTIDE SEQUENCE</scope>
</reference>
<dbReference type="Gene3D" id="3.40.1390.30">
    <property type="entry name" value="NIF3 (NGG1p interacting factor 3)-like"/>
    <property type="match status" value="1"/>
</dbReference>
<evidence type="ECO:0000256" key="2">
    <source>
        <dbReference type="ARBA" id="ARBA00022723"/>
    </source>
</evidence>
<dbReference type="GO" id="GO:0046872">
    <property type="term" value="F:metal ion binding"/>
    <property type="evidence" value="ECO:0007669"/>
    <property type="project" value="UniProtKB-KW"/>
</dbReference>
<dbReference type="InterPro" id="IPR036069">
    <property type="entry name" value="DUF34/NIF3_sf"/>
</dbReference>
<sequence>ISAHTNYDLSPIGVNKVLAQKLNLHNVVSSNDSCFMIGELDKPMASDMFSEYVSKCLSAHLRYNDCTKEIKTVAVCGGAGSDFASDAKKVGADALVTGDGKYHEFLDATDEEILLVSAGHYETEFPAVVSLCKLLEDKFKDIQFKVAEQKTPIKNI</sequence>
<accession>K1SVI0</accession>
<dbReference type="GO" id="GO:0005737">
    <property type="term" value="C:cytoplasm"/>
    <property type="evidence" value="ECO:0007669"/>
    <property type="project" value="TreeGrafter"/>
</dbReference>